<comment type="caution">
    <text evidence="1">The sequence shown here is derived from an EMBL/GenBank/DDBJ whole genome shotgun (WGS) entry which is preliminary data.</text>
</comment>
<dbReference type="EMBL" id="ABMABF030000005">
    <property type="protein sequence ID" value="EMJ5133965.1"/>
    <property type="molecule type" value="Genomic_DNA"/>
</dbReference>
<evidence type="ECO:0000313" key="1">
    <source>
        <dbReference type="EMBL" id="EMJ5133965.1"/>
    </source>
</evidence>
<gene>
    <name evidence="1" type="ORF">RG298_001675</name>
</gene>
<organism evidence="1">
    <name type="scientific">Providencia stuartii</name>
    <dbReference type="NCBI Taxonomy" id="588"/>
    <lineage>
        <taxon>Bacteria</taxon>
        <taxon>Pseudomonadati</taxon>
        <taxon>Pseudomonadota</taxon>
        <taxon>Gammaproteobacteria</taxon>
        <taxon>Enterobacterales</taxon>
        <taxon>Morganellaceae</taxon>
        <taxon>Providencia</taxon>
    </lineage>
</organism>
<dbReference type="AlphaFoldDB" id="A0AAI9DBP5"/>
<accession>A0AAI9DBP5</accession>
<proteinExistence type="predicted"/>
<reference evidence="1" key="1">
    <citation type="submission" date="2024-02" db="EMBL/GenBank/DDBJ databases">
        <authorList>
            <consortium name="Clinical and Environmental Microbiology Branch: Whole genome sequencing antimicrobial resistance pathogens in the healthcare setting"/>
        </authorList>
    </citation>
    <scope>NUCLEOTIDE SEQUENCE</scope>
    <source>
        <strain evidence="1">2021GO-0154</strain>
    </source>
</reference>
<sequence length="51" mass="5953">MTKQEKETICILQRQIQQSLEYIESGRIEEGRLVAVIIEHELGKLLNKSKK</sequence>
<name>A0AAI9DBP5_PROST</name>
<protein>
    <submittedName>
        <fullName evidence="1">Uncharacterized protein</fullName>
    </submittedName>
</protein>